<protein>
    <submittedName>
        <fullName evidence="7">Sugar ABC transporter ATP-binding protein</fullName>
    </submittedName>
</protein>
<keyword evidence="4" id="KW-0547">Nucleotide-binding</keyword>
<evidence type="ECO:0000259" key="6">
    <source>
        <dbReference type="PROSITE" id="PS50893"/>
    </source>
</evidence>
<organism evidence="7 8">
    <name type="scientific">Rubellimicrobium roseum</name>
    <dbReference type="NCBI Taxonomy" id="687525"/>
    <lineage>
        <taxon>Bacteria</taxon>
        <taxon>Pseudomonadati</taxon>
        <taxon>Pseudomonadota</taxon>
        <taxon>Alphaproteobacteria</taxon>
        <taxon>Rhodobacterales</taxon>
        <taxon>Roseobacteraceae</taxon>
        <taxon>Rubellimicrobium</taxon>
    </lineage>
</organism>
<dbReference type="PROSITE" id="PS00211">
    <property type="entry name" value="ABC_TRANSPORTER_1"/>
    <property type="match status" value="1"/>
</dbReference>
<gene>
    <name evidence="7" type="ORF">FHG71_19865</name>
</gene>
<dbReference type="Proteomes" id="UP000305709">
    <property type="component" value="Unassembled WGS sequence"/>
</dbReference>
<dbReference type="PANTHER" id="PTHR43790">
    <property type="entry name" value="CARBOHYDRATE TRANSPORT ATP-BINDING PROTEIN MG119-RELATED"/>
    <property type="match status" value="1"/>
</dbReference>
<dbReference type="CDD" id="cd03216">
    <property type="entry name" value="ABC_Carb_Monos_I"/>
    <property type="match status" value="1"/>
</dbReference>
<evidence type="ECO:0000313" key="8">
    <source>
        <dbReference type="Proteomes" id="UP000305709"/>
    </source>
</evidence>
<evidence type="ECO:0000256" key="5">
    <source>
        <dbReference type="ARBA" id="ARBA00022840"/>
    </source>
</evidence>
<name>A0A5C4N4M9_9RHOB</name>
<keyword evidence="3" id="KW-0677">Repeat</keyword>
<dbReference type="AlphaFoldDB" id="A0A5C4N4M9"/>
<dbReference type="CDD" id="cd03215">
    <property type="entry name" value="ABC_Carb_Monos_II"/>
    <property type="match status" value="1"/>
</dbReference>
<dbReference type="GO" id="GO:0016887">
    <property type="term" value="F:ATP hydrolysis activity"/>
    <property type="evidence" value="ECO:0007669"/>
    <property type="project" value="InterPro"/>
</dbReference>
<evidence type="ECO:0000256" key="2">
    <source>
        <dbReference type="ARBA" id="ARBA00022597"/>
    </source>
</evidence>
<sequence length="504" mass="53379">MTDAPMFEMRGIAKAFPGVQALSDVSFAARSGEVHALVGENGAGKSTLMRILSGVYKPDAGGMTLDGRPFAPSHPLEARSAGIAVIWQEFSLLPDRTVAENLHLGREPVRGWRLDRRAMREGARAALAVFGEGHGIAPELPVRDLSVAQQQMVEIARALAYGARVLVMDEPTAALDEAECERLFTVVDGLRARGTAVVYITHRMGEIARLATRVTVLKDGRVSAALSHVPPAGEVIAAMVGRDLGQFFPPPAAPGEIGPPVLSVRHAGNAQLRGISFDLRAGEITGFAGIQGAGRTALAMALFGVDPFTVGEVTLSGVFARFASPREAVRAGLVLLPGHRKAQGLMLMQSVRDNGLVSPRAFAPLAGNPSRPPAVDTTGIEELFRALDLRAGDLDAPVRTLSGGNQQKVIVARWLAMTPRVLVFVEPTRGIDVNAKASIYTIMRDLARRGSAVMVVSSDLPEVMGVSDRILVMREGRLVGETARGASEAEVMALATGHAEEVAV</sequence>
<keyword evidence="1" id="KW-0813">Transport</keyword>
<keyword evidence="8" id="KW-1185">Reference proteome</keyword>
<dbReference type="Gene3D" id="3.40.50.300">
    <property type="entry name" value="P-loop containing nucleotide triphosphate hydrolases"/>
    <property type="match status" value="2"/>
</dbReference>
<accession>A0A5C4N4M9</accession>
<feature type="domain" description="ABC transporter" evidence="6">
    <location>
        <begin position="7"/>
        <end position="244"/>
    </location>
</feature>
<dbReference type="GO" id="GO:0005524">
    <property type="term" value="F:ATP binding"/>
    <property type="evidence" value="ECO:0007669"/>
    <property type="project" value="UniProtKB-KW"/>
</dbReference>
<dbReference type="InterPro" id="IPR017871">
    <property type="entry name" value="ABC_transporter-like_CS"/>
</dbReference>
<evidence type="ECO:0000256" key="1">
    <source>
        <dbReference type="ARBA" id="ARBA00022448"/>
    </source>
</evidence>
<comment type="caution">
    <text evidence="7">The sequence shown here is derived from an EMBL/GenBank/DDBJ whole genome shotgun (WGS) entry which is preliminary data.</text>
</comment>
<dbReference type="InterPro" id="IPR050107">
    <property type="entry name" value="ABC_carbohydrate_import_ATPase"/>
</dbReference>
<dbReference type="SUPFAM" id="SSF52540">
    <property type="entry name" value="P-loop containing nucleoside triphosphate hydrolases"/>
    <property type="match status" value="2"/>
</dbReference>
<evidence type="ECO:0000256" key="3">
    <source>
        <dbReference type="ARBA" id="ARBA00022737"/>
    </source>
</evidence>
<dbReference type="InterPro" id="IPR027417">
    <property type="entry name" value="P-loop_NTPase"/>
</dbReference>
<reference evidence="7 8" key="1">
    <citation type="submission" date="2019-06" db="EMBL/GenBank/DDBJ databases">
        <authorList>
            <person name="Jiang L."/>
        </authorList>
    </citation>
    <scope>NUCLEOTIDE SEQUENCE [LARGE SCALE GENOMIC DNA]</scope>
    <source>
        <strain evidence="7 8">YIM 48858</strain>
    </source>
</reference>
<dbReference type="EMBL" id="VDFV01000053">
    <property type="protein sequence ID" value="TNC63104.1"/>
    <property type="molecule type" value="Genomic_DNA"/>
</dbReference>
<dbReference type="InterPro" id="IPR003439">
    <property type="entry name" value="ABC_transporter-like_ATP-bd"/>
</dbReference>
<dbReference type="Pfam" id="PF00005">
    <property type="entry name" value="ABC_tran"/>
    <property type="match status" value="2"/>
</dbReference>
<dbReference type="SMART" id="SM00382">
    <property type="entry name" value="AAA"/>
    <property type="match status" value="2"/>
</dbReference>
<dbReference type="PROSITE" id="PS50893">
    <property type="entry name" value="ABC_TRANSPORTER_2"/>
    <property type="match status" value="2"/>
</dbReference>
<feature type="domain" description="ABC transporter" evidence="6">
    <location>
        <begin position="257"/>
        <end position="500"/>
    </location>
</feature>
<keyword evidence="2" id="KW-0762">Sugar transport</keyword>
<dbReference type="OrthoDB" id="9805029at2"/>
<dbReference type="RefSeq" id="WP_139083439.1">
    <property type="nucleotide sequence ID" value="NZ_VDFV01000053.1"/>
</dbReference>
<evidence type="ECO:0000313" key="7">
    <source>
        <dbReference type="EMBL" id="TNC63104.1"/>
    </source>
</evidence>
<keyword evidence="5 7" id="KW-0067">ATP-binding</keyword>
<dbReference type="PANTHER" id="PTHR43790:SF9">
    <property type="entry name" value="GALACTOFURANOSE TRANSPORTER ATP-BINDING PROTEIN YTFR"/>
    <property type="match status" value="1"/>
</dbReference>
<proteinExistence type="predicted"/>
<evidence type="ECO:0000256" key="4">
    <source>
        <dbReference type="ARBA" id="ARBA00022741"/>
    </source>
</evidence>
<dbReference type="InterPro" id="IPR003593">
    <property type="entry name" value="AAA+_ATPase"/>
</dbReference>